<dbReference type="InterPro" id="IPR011764">
    <property type="entry name" value="Biotin_carboxylation_dom"/>
</dbReference>
<dbReference type="SUPFAM" id="SSF51246">
    <property type="entry name" value="Rudiment single hybrid motif"/>
    <property type="match status" value="1"/>
</dbReference>
<dbReference type="PANTHER" id="PTHR18866:SF33">
    <property type="entry name" value="METHYLCROTONOYL-COA CARBOXYLASE SUBUNIT ALPHA, MITOCHONDRIAL-RELATED"/>
    <property type="match status" value="1"/>
</dbReference>
<keyword evidence="3" id="KW-0067">ATP-binding</keyword>
<proteinExistence type="predicted"/>
<keyword evidence="5" id="KW-0092">Biotin</keyword>
<gene>
    <name evidence="8" type="ORF">GSLYS_00019827001</name>
</gene>
<dbReference type="Gene3D" id="3.30.470.20">
    <property type="entry name" value="ATP-grasp fold, B domain"/>
    <property type="match status" value="1"/>
</dbReference>
<dbReference type="InterPro" id="IPR041265">
    <property type="entry name" value="PCC_BT"/>
</dbReference>
<evidence type="ECO:0000256" key="3">
    <source>
        <dbReference type="ARBA" id="ARBA00022840"/>
    </source>
</evidence>
<evidence type="ECO:0000313" key="8">
    <source>
        <dbReference type="EMBL" id="CAL1546450.1"/>
    </source>
</evidence>
<evidence type="ECO:0008006" key="10">
    <source>
        <dbReference type="Google" id="ProtNLM"/>
    </source>
</evidence>
<dbReference type="Gene3D" id="3.30.700.30">
    <property type="match status" value="1"/>
</dbReference>
<dbReference type="InterPro" id="IPR000089">
    <property type="entry name" value="Biotin_lipoyl"/>
</dbReference>
<dbReference type="SMART" id="SM00878">
    <property type="entry name" value="Biotin_carb_C"/>
    <property type="match status" value="1"/>
</dbReference>
<dbReference type="Pfam" id="PF18140">
    <property type="entry name" value="PCC_BT"/>
    <property type="match status" value="1"/>
</dbReference>
<dbReference type="Pfam" id="PF00364">
    <property type="entry name" value="Biotin_lipoyl"/>
    <property type="match status" value="1"/>
</dbReference>
<keyword evidence="4" id="KW-0443">Lipid metabolism</keyword>
<feature type="domain" description="Biotin carboxylation" evidence="7">
    <location>
        <begin position="1"/>
        <end position="74"/>
    </location>
</feature>
<evidence type="ECO:0000256" key="5">
    <source>
        <dbReference type="ARBA" id="ARBA00023267"/>
    </source>
</evidence>
<dbReference type="GO" id="GO:0006629">
    <property type="term" value="P:lipid metabolic process"/>
    <property type="evidence" value="ECO:0007669"/>
    <property type="project" value="UniProtKB-KW"/>
</dbReference>
<dbReference type="SUPFAM" id="SSF51230">
    <property type="entry name" value="Single hybrid motif"/>
    <property type="match status" value="1"/>
</dbReference>
<dbReference type="InterPro" id="IPR050856">
    <property type="entry name" value="Biotin_carboxylase_complex"/>
</dbReference>
<evidence type="ECO:0000256" key="4">
    <source>
        <dbReference type="ARBA" id="ARBA00023098"/>
    </source>
</evidence>
<name>A0AAV2IKU3_LYMST</name>
<evidence type="ECO:0000256" key="1">
    <source>
        <dbReference type="ARBA" id="ARBA00022598"/>
    </source>
</evidence>
<reference evidence="8 9" key="1">
    <citation type="submission" date="2024-04" db="EMBL/GenBank/DDBJ databases">
        <authorList>
            <consortium name="Genoscope - CEA"/>
            <person name="William W."/>
        </authorList>
    </citation>
    <scope>NUCLEOTIDE SEQUENCE [LARGE SCALE GENOMIC DNA]</scope>
</reference>
<dbReference type="InterPro" id="IPR011054">
    <property type="entry name" value="Rudment_hybrid_motif"/>
</dbReference>
<dbReference type="InterPro" id="IPR005482">
    <property type="entry name" value="Biotin_COase_C"/>
</dbReference>
<dbReference type="PANTHER" id="PTHR18866">
    <property type="entry name" value="CARBOXYLASE:PYRUVATE/ACETYL-COA/PROPIONYL-COA CARBOXYLASE"/>
    <property type="match status" value="1"/>
</dbReference>
<keyword evidence="2" id="KW-0547">Nucleotide-binding</keyword>
<dbReference type="GO" id="GO:0005524">
    <property type="term" value="F:ATP binding"/>
    <property type="evidence" value="ECO:0007669"/>
    <property type="project" value="UniProtKB-KW"/>
</dbReference>
<dbReference type="Proteomes" id="UP001497497">
    <property type="component" value="Unassembled WGS sequence"/>
</dbReference>
<evidence type="ECO:0000256" key="2">
    <source>
        <dbReference type="ARBA" id="ARBA00022741"/>
    </source>
</evidence>
<accession>A0AAV2IKU3</accession>
<dbReference type="AlphaFoldDB" id="A0AAV2IKU3"/>
<dbReference type="GO" id="GO:0005739">
    <property type="term" value="C:mitochondrion"/>
    <property type="evidence" value="ECO:0007669"/>
    <property type="project" value="TreeGrafter"/>
</dbReference>
<protein>
    <recommendedName>
        <fullName evidence="10">Propionyl-CoA carboxylase alpha chain, mitochondrial</fullName>
    </recommendedName>
</protein>
<evidence type="ECO:0000313" key="9">
    <source>
        <dbReference type="Proteomes" id="UP001497497"/>
    </source>
</evidence>
<keyword evidence="1" id="KW-0436">Ligase</keyword>
<sequence length="293" mass="32933">MEGSEISIYYDPMICKLVTYGRDRQSAMDTMITALDSYVIKGVTHNIPLLRDILTEERFVRGDISTNFLPEVFPDGFKGKQLNIRQSQELTALACAVYLKDQQRSRTFINQKRIPLVASSKNTWSLNTLINKVRFHAQVTKIQDGYKVVIAGDVFEVKGNLSFTSPLMDLTLNGEQRLLQINQRHGGGKYDLRFHGTVYPVKVLDDLAFELSQYMLEKKVVDTSTLVMAPMPGMLRGVNVAAGDMVAEHQEVCVLEAMKMQNSLVSAKVGKVKKVYFKTGETVNEGDIIVELE</sequence>
<dbReference type="PROSITE" id="PS50979">
    <property type="entry name" value="BC"/>
    <property type="match status" value="1"/>
</dbReference>
<dbReference type="InterPro" id="IPR011053">
    <property type="entry name" value="Single_hybrid_motif"/>
</dbReference>
<dbReference type="Pfam" id="PF02785">
    <property type="entry name" value="Biotin_carb_C"/>
    <property type="match status" value="1"/>
</dbReference>
<dbReference type="EMBL" id="CAXITT010000809">
    <property type="protein sequence ID" value="CAL1546450.1"/>
    <property type="molecule type" value="Genomic_DNA"/>
</dbReference>
<dbReference type="PROSITE" id="PS50968">
    <property type="entry name" value="BIOTINYL_LIPOYL"/>
    <property type="match status" value="1"/>
</dbReference>
<dbReference type="GO" id="GO:0004658">
    <property type="term" value="F:propionyl-CoA carboxylase activity"/>
    <property type="evidence" value="ECO:0007669"/>
    <property type="project" value="TreeGrafter"/>
</dbReference>
<dbReference type="Gene3D" id="2.40.50.100">
    <property type="match status" value="1"/>
</dbReference>
<keyword evidence="9" id="KW-1185">Reference proteome</keyword>
<feature type="domain" description="Lipoyl-binding" evidence="6">
    <location>
        <begin position="217"/>
        <end position="293"/>
    </location>
</feature>
<evidence type="ECO:0000259" key="6">
    <source>
        <dbReference type="PROSITE" id="PS50968"/>
    </source>
</evidence>
<comment type="caution">
    <text evidence="8">The sequence shown here is derived from an EMBL/GenBank/DDBJ whole genome shotgun (WGS) entry which is preliminary data.</text>
</comment>
<dbReference type="CDD" id="cd06850">
    <property type="entry name" value="biotinyl_domain"/>
    <property type="match status" value="1"/>
</dbReference>
<evidence type="ECO:0000259" key="7">
    <source>
        <dbReference type="PROSITE" id="PS50979"/>
    </source>
</evidence>
<organism evidence="8 9">
    <name type="scientific">Lymnaea stagnalis</name>
    <name type="common">Great pond snail</name>
    <name type="synonym">Helix stagnalis</name>
    <dbReference type="NCBI Taxonomy" id="6523"/>
    <lineage>
        <taxon>Eukaryota</taxon>
        <taxon>Metazoa</taxon>
        <taxon>Spiralia</taxon>
        <taxon>Lophotrochozoa</taxon>
        <taxon>Mollusca</taxon>
        <taxon>Gastropoda</taxon>
        <taxon>Heterobranchia</taxon>
        <taxon>Euthyneura</taxon>
        <taxon>Panpulmonata</taxon>
        <taxon>Hygrophila</taxon>
        <taxon>Lymnaeoidea</taxon>
        <taxon>Lymnaeidae</taxon>
        <taxon>Lymnaea</taxon>
    </lineage>
</organism>